<protein>
    <submittedName>
        <fullName evidence="12">TM2 domain-containing protein</fullName>
    </submittedName>
</protein>
<evidence type="ECO:0000259" key="10">
    <source>
        <dbReference type="Pfam" id="PF05154"/>
    </source>
</evidence>
<evidence type="ECO:0000256" key="8">
    <source>
        <dbReference type="SAM" id="MobiDB-lite"/>
    </source>
</evidence>
<keyword evidence="4 9" id="KW-0732">Signal</keyword>
<evidence type="ECO:0000256" key="7">
    <source>
        <dbReference type="ARBA" id="ARBA00023180"/>
    </source>
</evidence>
<keyword evidence="5" id="KW-1133">Transmembrane helix</keyword>
<dbReference type="PANTHER" id="PTHR21016">
    <property type="entry name" value="BETA-AMYLOID BINDING PROTEIN-RELATED"/>
    <property type="match status" value="1"/>
</dbReference>
<reference evidence="12" key="1">
    <citation type="submission" date="2016-11" db="UniProtKB">
        <authorList>
            <consortium name="WormBaseParasite"/>
        </authorList>
    </citation>
    <scope>IDENTIFICATION</scope>
</reference>
<proteinExistence type="inferred from homology"/>
<evidence type="ECO:0000256" key="9">
    <source>
        <dbReference type="SAM" id="SignalP"/>
    </source>
</evidence>
<dbReference type="InterPro" id="IPR020338">
    <property type="entry name" value="SMN_gemin7"/>
</dbReference>
<feature type="compositionally biased region" description="Low complexity" evidence="8">
    <location>
        <begin position="43"/>
        <end position="65"/>
    </location>
</feature>
<evidence type="ECO:0000256" key="2">
    <source>
        <dbReference type="ARBA" id="ARBA00008284"/>
    </source>
</evidence>
<organism evidence="11 12">
    <name type="scientific">Macrostomum lignano</name>
    <dbReference type="NCBI Taxonomy" id="282301"/>
    <lineage>
        <taxon>Eukaryota</taxon>
        <taxon>Metazoa</taxon>
        <taxon>Spiralia</taxon>
        <taxon>Lophotrochozoa</taxon>
        <taxon>Platyhelminthes</taxon>
        <taxon>Rhabditophora</taxon>
        <taxon>Macrostomorpha</taxon>
        <taxon>Macrostomida</taxon>
        <taxon>Macrostomidae</taxon>
        <taxon>Macrostomum</taxon>
    </lineage>
</organism>
<comment type="similarity">
    <text evidence="2">Belongs to the TM2 family.</text>
</comment>
<dbReference type="GO" id="GO:0016020">
    <property type="term" value="C:membrane"/>
    <property type="evidence" value="ECO:0007669"/>
    <property type="project" value="UniProtKB-SubCell"/>
</dbReference>
<evidence type="ECO:0000313" key="11">
    <source>
        <dbReference type="Proteomes" id="UP000095280"/>
    </source>
</evidence>
<keyword evidence="6" id="KW-0472">Membrane</keyword>
<evidence type="ECO:0000256" key="4">
    <source>
        <dbReference type="ARBA" id="ARBA00022729"/>
    </source>
</evidence>
<feature type="signal peptide" evidence="9">
    <location>
        <begin position="1"/>
        <end position="42"/>
    </location>
</feature>
<evidence type="ECO:0000313" key="12">
    <source>
        <dbReference type="WBParaSite" id="maker-uti_cns_0000657-snap-gene-1.7-mRNA-1"/>
    </source>
</evidence>
<dbReference type="Proteomes" id="UP000095280">
    <property type="component" value="Unplaced"/>
</dbReference>
<keyword evidence="11" id="KW-1185">Reference proteome</keyword>
<dbReference type="PANTHER" id="PTHR21016:SF1">
    <property type="entry name" value="TM2 DOMAIN-CONTAINING PROTEIN 1"/>
    <property type="match status" value="1"/>
</dbReference>
<sequence>FQRLHHPFAKIILNQIRLYSPAFACLLLFLLLQLTAIPSASASASSSSSAASPTSSATADWPSTSKSSRLSCDQLRPGQYLCSEPDINPATQQAVNCSKEGFAPVLCELADNLTCIGDFLCPTSLSGASQFPNRCFQSTTACRWTNGKQFHVAVLLSVFTGFLGLDRFYLGYPAIGLAKLFTFGGYGFLHLLDVILISLQIVRPADQSHYVSPHYGPLVTRIPASNDTLFTATAEEEQAASVDQRAELRNRFLRALEAAEGRPMTLRFHGCRRPPLQADEFLAADINFTALCVRGLAAPLGKVDKALIRTGDLVSMATLGDTCDKQ</sequence>
<keyword evidence="3" id="KW-0812">Transmembrane</keyword>
<comment type="subcellular location">
    <subcellularLocation>
        <location evidence="1">Membrane</location>
        <topology evidence="1">Multi-pass membrane protein</topology>
    </subcellularLocation>
</comment>
<feature type="domain" description="TM2" evidence="10">
    <location>
        <begin position="147"/>
        <end position="195"/>
    </location>
</feature>
<keyword evidence="7" id="KW-0325">Glycoprotein</keyword>
<evidence type="ECO:0000256" key="3">
    <source>
        <dbReference type="ARBA" id="ARBA00022692"/>
    </source>
</evidence>
<dbReference type="AlphaFoldDB" id="A0A1I8G3Q7"/>
<dbReference type="InterPro" id="IPR050932">
    <property type="entry name" value="TM2D1-3-like"/>
</dbReference>
<dbReference type="Pfam" id="PF11095">
    <property type="entry name" value="Gemin7"/>
    <property type="match status" value="1"/>
</dbReference>
<dbReference type="Gene3D" id="2.30.30.100">
    <property type="match status" value="1"/>
</dbReference>
<name>A0A1I8G3Q7_9PLAT</name>
<feature type="region of interest" description="Disordered" evidence="8">
    <location>
        <begin position="43"/>
        <end position="70"/>
    </location>
</feature>
<dbReference type="InterPro" id="IPR007829">
    <property type="entry name" value="TM2"/>
</dbReference>
<feature type="chain" id="PRO_5009319059" evidence="9">
    <location>
        <begin position="43"/>
        <end position="326"/>
    </location>
</feature>
<dbReference type="WBParaSite" id="maker-uti_cns_0000657-snap-gene-1.7-mRNA-1">
    <property type="protein sequence ID" value="maker-uti_cns_0000657-snap-gene-1.7-mRNA-1"/>
    <property type="gene ID" value="maker-uti_cns_0000657-snap-gene-1.7"/>
</dbReference>
<dbReference type="GO" id="GO:0034719">
    <property type="term" value="C:SMN-Sm protein complex"/>
    <property type="evidence" value="ECO:0007669"/>
    <property type="project" value="InterPro"/>
</dbReference>
<evidence type="ECO:0000256" key="1">
    <source>
        <dbReference type="ARBA" id="ARBA00004141"/>
    </source>
</evidence>
<dbReference type="Pfam" id="PF05154">
    <property type="entry name" value="TM2"/>
    <property type="match status" value="1"/>
</dbReference>
<evidence type="ECO:0000256" key="5">
    <source>
        <dbReference type="ARBA" id="ARBA00022989"/>
    </source>
</evidence>
<evidence type="ECO:0000256" key="6">
    <source>
        <dbReference type="ARBA" id="ARBA00023136"/>
    </source>
</evidence>
<accession>A0A1I8G3Q7</accession>